<accession>A0ABR6BRT5</accession>
<reference evidence="1 2" key="1">
    <citation type="submission" date="2020-08" db="EMBL/GenBank/DDBJ databases">
        <title>Genomic Encyclopedia of Archaeal and Bacterial Type Strains, Phase II (KMG-II): from individual species to whole genera.</title>
        <authorList>
            <person name="Goeker M."/>
        </authorList>
    </citation>
    <scope>NUCLEOTIDE SEQUENCE [LARGE SCALE GENOMIC DNA]</scope>
    <source>
        <strain evidence="1 2">DSM 43850</strain>
    </source>
</reference>
<organism evidence="1 2">
    <name type="scientific">Kutzneria viridogrisea</name>
    <dbReference type="NCBI Taxonomy" id="47990"/>
    <lineage>
        <taxon>Bacteria</taxon>
        <taxon>Bacillati</taxon>
        <taxon>Actinomycetota</taxon>
        <taxon>Actinomycetes</taxon>
        <taxon>Pseudonocardiales</taxon>
        <taxon>Pseudonocardiaceae</taxon>
        <taxon>Kutzneria</taxon>
    </lineage>
</organism>
<protein>
    <recommendedName>
        <fullName evidence="3">PE domain-containing protein</fullName>
    </recommendedName>
</protein>
<evidence type="ECO:0000313" key="1">
    <source>
        <dbReference type="EMBL" id="MBA8929636.1"/>
    </source>
</evidence>
<dbReference type="EMBL" id="JACJID010000005">
    <property type="protein sequence ID" value="MBA8929636.1"/>
    <property type="molecule type" value="Genomic_DNA"/>
</dbReference>
<comment type="caution">
    <text evidence="1">The sequence shown here is derived from an EMBL/GenBank/DDBJ whole genome shotgun (WGS) entry which is preliminary data.</text>
</comment>
<keyword evidence="2" id="KW-1185">Reference proteome</keyword>
<evidence type="ECO:0000313" key="2">
    <source>
        <dbReference type="Proteomes" id="UP000517916"/>
    </source>
</evidence>
<gene>
    <name evidence="1" type="ORF">BC739_006854</name>
</gene>
<name>A0ABR6BRT5_9PSEU</name>
<sequence>MAATNEPGGAMSSQVRSDLASIDSVVGSAFDPFGGAANAFAGVSGGKLTVNHDTVLQAGKVIQDQVDQLRNLVVPKVSRLQLGRFAEDFISLDVADEWNKLLDKNPDSYKNRILQYVDSLQKLADQLKTAAQQYGYTEDQIKAAFGATE</sequence>
<proteinExistence type="predicted"/>
<dbReference type="Proteomes" id="UP000517916">
    <property type="component" value="Unassembled WGS sequence"/>
</dbReference>
<dbReference type="RefSeq" id="WP_182839501.1">
    <property type="nucleotide sequence ID" value="NZ_BAAABQ010000089.1"/>
</dbReference>
<evidence type="ECO:0008006" key="3">
    <source>
        <dbReference type="Google" id="ProtNLM"/>
    </source>
</evidence>